<evidence type="ECO:0000256" key="11">
    <source>
        <dbReference type="ARBA" id="ARBA00023145"/>
    </source>
</evidence>
<sequence length="982" mass="102918">MARASFGRRARATIFTATAGLSLAVALLPGGANAAPGDPAGRPAADSGSQAGDSLPLIPSQQSLARSDARLTQAEKRPGVRQLRRQLGTQGVLELDPATGTARQVARLDGYLTSASGADPEDIARQYLRAHPDVFGLSADQVRGLTLRKRYTDVAGIRHLSFVQSVDGVPVFGNGVKAHVARDGRLISVLGSPVRGLPSALAPARITGTQARRIAVRDVADGTNVSGGGSDTAKQVVFTAPGGAARRAWRTVTSPDGQGMWLHVVDAVTQRVLYRQNLSSGLTAEGPEGVGTRAERSAGLSSATGPLRRTGKALVWDQYPGARSGGKQHTRDLTARGWLPKDARTLDGSVAHVFSDVDGNNKVDPGEEVTPAADGTFSFPFKPFTGAGCGTPLPCSWDQKTPNSWQTNREQNAAQVFYFLGTFHDHLEAAPIGFTRAAGNFDGRDGDAVQAQTDNGAALKDGLPDERHLNNAKMGTPPDGQAPTMQMYLTGSLPDHNVLQGNSGDDAATVYHEYGHGLSNRLVTDADGVSTLTSPQSRAMGEAWSDWYALDLLADKGLRKDDRRVDGDVNLDAPGWFDDLPARTQSIDCPVGSTSAACPGTAKAGAGGYTYGDYGKIWPTGPQVHSDGEIWGETLWDLRYALGSRLTESLVTRAMELSPANPSFLDQRNAILQADTVVNGGRAHARIWKVFAHRGMGWFAASFTGDDVQPDEDFSLPPGPDTPVVTLTGKVTDDATGSPVGGITISINGHASGSPGADFSAVSAADGTYTIRNVPEGTYRKVYAAAVGGYEPQLRTVTVSAAPVDWTLRRDWSAASGGAEIAEFTGPDLSDGGCGPAALIDMAGSVWGSEGKGGTNGTGTNPVHTTVRLPQGVDVSEVRLNPTAGCGDDLTASLGDYRVETSTDGTTWATAATGHFTPADNGRENTVALDAGTTRNVRYVRMTMLGNQAVDNGVDCAKDSTPSGCQFIDMTELVVHGKPHQG</sequence>
<comment type="similarity">
    <text evidence="3">Belongs to the peptidase M36 family.</text>
</comment>
<keyword evidence="17" id="KW-1185">Reference proteome</keyword>
<dbReference type="EMBL" id="CP060828">
    <property type="protein sequence ID" value="QNP75141.1"/>
    <property type="molecule type" value="Genomic_DNA"/>
</dbReference>
<dbReference type="Gene3D" id="3.10.170.10">
    <property type="match status" value="1"/>
</dbReference>
<dbReference type="Pfam" id="PF00754">
    <property type="entry name" value="F5_F8_type_C"/>
    <property type="match status" value="1"/>
</dbReference>
<dbReference type="InterPro" id="IPR011096">
    <property type="entry name" value="FTP_domain"/>
</dbReference>
<dbReference type="InterPro" id="IPR001842">
    <property type="entry name" value="Peptidase_M36"/>
</dbReference>
<dbReference type="Gene3D" id="2.60.120.260">
    <property type="entry name" value="Galactose-binding domain-like"/>
    <property type="match status" value="1"/>
</dbReference>
<feature type="domain" description="F5/8 type C" evidence="14">
    <location>
        <begin position="833"/>
        <end position="946"/>
    </location>
</feature>
<organism evidence="16 17">
    <name type="scientific">Streptomyces roseirectus</name>
    <dbReference type="NCBI Taxonomy" id="2768066"/>
    <lineage>
        <taxon>Bacteria</taxon>
        <taxon>Bacillati</taxon>
        <taxon>Actinomycetota</taxon>
        <taxon>Actinomycetes</taxon>
        <taxon>Kitasatosporales</taxon>
        <taxon>Streptomycetaceae</taxon>
        <taxon>Streptomyces</taxon>
    </lineage>
</organism>
<evidence type="ECO:0000259" key="14">
    <source>
        <dbReference type="Pfam" id="PF00754"/>
    </source>
</evidence>
<dbReference type="GO" id="GO:0005615">
    <property type="term" value="C:extracellular space"/>
    <property type="evidence" value="ECO:0007669"/>
    <property type="project" value="InterPro"/>
</dbReference>
<evidence type="ECO:0000256" key="9">
    <source>
        <dbReference type="ARBA" id="ARBA00022833"/>
    </source>
</evidence>
<evidence type="ECO:0000256" key="10">
    <source>
        <dbReference type="ARBA" id="ARBA00023049"/>
    </source>
</evidence>
<dbReference type="Pfam" id="PF13620">
    <property type="entry name" value="CarboxypepD_reg"/>
    <property type="match status" value="1"/>
</dbReference>
<dbReference type="Gene3D" id="1.10.390.10">
    <property type="entry name" value="Neutral Protease Domain 2"/>
    <property type="match status" value="1"/>
</dbReference>
<comment type="subcellular location">
    <subcellularLocation>
        <location evidence="2">Secreted</location>
    </subcellularLocation>
</comment>
<keyword evidence="7 13" id="KW-0732">Signal</keyword>
<dbReference type="SUPFAM" id="SSF49785">
    <property type="entry name" value="Galactose-binding domain-like"/>
    <property type="match status" value="1"/>
</dbReference>
<keyword evidence="8" id="KW-0378">Hydrolase</keyword>
<dbReference type="AlphaFoldDB" id="A0A7H0IQS5"/>
<keyword evidence="11" id="KW-0865">Zymogen</keyword>
<feature type="compositionally biased region" description="Low complexity" evidence="12">
    <location>
        <begin position="36"/>
        <end position="45"/>
    </location>
</feature>
<protein>
    <submittedName>
        <fullName evidence="16">M36 family metallopeptidase</fullName>
    </submittedName>
</protein>
<evidence type="ECO:0000313" key="16">
    <source>
        <dbReference type="EMBL" id="QNP75141.1"/>
    </source>
</evidence>
<reference evidence="16 17" key="1">
    <citation type="submission" date="2020-08" db="EMBL/GenBank/DDBJ databases">
        <title>A novel species.</title>
        <authorList>
            <person name="Gao J."/>
        </authorList>
    </citation>
    <scope>NUCLEOTIDE SEQUENCE [LARGE SCALE GENOMIC DNA]</scope>
    <source>
        <strain evidence="16 17">CRXT-G-22</strain>
    </source>
</reference>
<feature type="region of interest" description="Disordered" evidence="12">
    <location>
        <begin position="36"/>
        <end position="57"/>
    </location>
</feature>
<dbReference type="GO" id="GO:0008270">
    <property type="term" value="F:zinc ion binding"/>
    <property type="evidence" value="ECO:0007669"/>
    <property type="project" value="InterPro"/>
</dbReference>
<dbReference type="GO" id="GO:0006508">
    <property type="term" value="P:proteolysis"/>
    <property type="evidence" value="ECO:0007669"/>
    <property type="project" value="UniProtKB-KW"/>
</dbReference>
<dbReference type="GO" id="GO:0004222">
    <property type="term" value="F:metalloendopeptidase activity"/>
    <property type="evidence" value="ECO:0007669"/>
    <property type="project" value="InterPro"/>
</dbReference>
<evidence type="ECO:0000256" key="2">
    <source>
        <dbReference type="ARBA" id="ARBA00004613"/>
    </source>
</evidence>
<accession>A0A7H0IQS5</accession>
<evidence type="ECO:0000256" key="1">
    <source>
        <dbReference type="ARBA" id="ARBA00001947"/>
    </source>
</evidence>
<name>A0A7H0IQS5_9ACTN</name>
<feature type="chain" id="PRO_5028837413" evidence="13">
    <location>
        <begin position="35"/>
        <end position="982"/>
    </location>
</feature>
<evidence type="ECO:0000256" key="5">
    <source>
        <dbReference type="ARBA" id="ARBA00022670"/>
    </source>
</evidence>
<dbReference type="Pfam" id="PF02128">
    <property type="entry name" value="Peptidase_M36"/>
    <property type="match status" value="1"/>
</dbReference>
<dbReference type="RefSeq" id="WP_187752062.1">
    <property type="nucleotide sequence ID" value="NZ_CP060828.1"/>
</dbReference>
<evidence type="ECO:0000313" key="17">
    <source>
        <dbReference type="Proteomes" id="UP000516052"/>
    </source>
</evidence>
<feature type="region of interest" description="Disordered" evidence="12">
    <location>
        <begin position="281"/>
        <end position="306"/>
    </location>
</feature>
<evidence type="ECO:0000256" key="13">
    <source>
        <dbReference type="SAM" id="SignalP"/>
    </source>
</evidence>
<keyword evidence="6" id="KW-0479">Metal-binding</keyword>
<dbReference type="Proteomes" id="UP000516052">
    <property type="component" value="Chromosome"/>
</dbReference>
<dbReference type="SUPFAM" id="SSF55486">
    <property type="entry name" value="Metalloproteases ('zincins'), catalytic domain"/>
    <property type="match status" value="1"/>
</dbReference>
<dbReference type="InterPro" id="IPR000421">
    <property type="entry name" value="FA58C"/>
</dbReference>
<dbReference type="Pfam" id="PF07504">
    <property type="entry name" value="FTP"/>
    <property type="match status" value="1"/>
</dbReference>
<dbReference type="InterPro" id="IPR050371">
    <property type="entry name" value="Fungal_virulence_M36"/>
</dbReference>
<evidence type="ECO:0000259" key="15">
    <source>
        <dbReference type="Pfam" id="PF07504"/>
    </source>
</evidence>
<dbReference type="InterPro" id="IPR008979">
    <property type="entry name" value="Galactose-bd-like_sf"/>
</dbReference>
<keyword evidence="4" id="KW-0964">Secreted</keyword>
<proteinExistence type="inferred from homology"/>
<dbReference type="PANTHER" id="PTHR33478">
    <property type="entry name" value="EXTRACELLULAR METALLOPROTEINASE MEP"/>
    <property type="match status" value="1"/>
</dbReference>
<gene>
    <name evidence="16" type="ORF">IAG44_40875</name>
</gene>
<evidence type="ECO:0000256" key="4">
    <source>
        <dbReference type="ARBA" id="ARBA00022525"/>
    </source>
</evidence>
<comment type="cofactor">
    <cofactor evidence="1">
        <name>Zn(2+)</name>
        <dbReference type="ChEBI" id="CHEBI:29105"/>
    </cofactor>
</comment>
<keyword evidence="5" id="KW-0645">Protease</keyword>
<dbReference type="Gene3D" id="3.10.450.490">
    <property type="match status" value="1"/>
</dbReference>
<keyword evidence="10" id="KW-0482">Metalloprotease</keyword>
<keyword evidence="9" id="KW-0862">Zinc</keyword>
<evidence type="ECO:0000256" key="8">
    <source>
        <dbReference type="ARBA" id="ARBA00022801"/>
    </source>
</evidence>
<dbReference type="PRINTS" id="PR00999">
    <property type="entry name" value="FUNGALYSIN"/>
</dbReference>
<dbReference type="KEGG" id="sroi:IAG44_40875"/>
<dbReference type="SUPFAM" id="SSF49452">
    <property type="entry name" value="Starch-binding domain-like"/>
    <property type="match status" value="1"/>
</dbReference>
<evidence type="ECO:0000256" key="12">
    <source>
        <dbReference type="SAM" id="MobiDB-lite"/>
    </source>
</evidence>
<dbReference type="Gene3D" id="2.60.40.1120">
    <property type="entry name" value="Carboxypeptidase-like, regulatory domain"/>
    <property type="match status" value="1"/>
</dbReference>
<dbReference type="InterPro" id="IPR027268">
    <property type="entry name" value="Peptidase_M4/M1_CTD_sf"/>
</dbReference>
<dbReference type="PANTHER" id="PTHR33478:SF1">
    <property type="entry name" value="EXTRACELLULAR METALLOPROTEINASE MEP"/>
    <property type="match status" value="1"/>
</dbReference>
<feature type="domain" description="FTP" evidence="15">
    <location>
        <begin position="145"/>
        <end position="192"/>
    </location>
</feature>
<dbReference type="GO" id="GO:0030246">
    <property type="term" value="F:carbohydrate binding"/>
    <property type="evidence" value="ECO:0007669"/>
    <property type="project" value="InterPro"/>
</dbReference>
<evidence type="ECO:0000256" key="6">
    <source>
        <dbReference type="ARBA" id="ARBA00022723"/>
    </source>
</evidence>
<evidence type="ECO:0000256" key="3">
    <source>
        <dbReference type="ARBA" id="ARBA00006006"/>
    </source>
</evidence>
<dbReference type="InterPro" id="IPR013784">
    <property type="entry name" value="Carb-bd-like_fold"/>
</dbReference>
<evidence type="ECO:0000256" key="7">
    <source>
        <dbReference type="ARBA" id="ARBA00022729"/>
    </source>
</evidence>
<feature type="signal peptide" evidence="13">
    <location>
        <begin position="1"/>
        <end position="34"/>
    </location>
</feature>